<dbReference type="GO" id="GO:0015074">
    <property type="term" value="P:DNA integration"/>
    <property type="evidence" value="ECO:0007669"/>
    <property type="project" value="UniProtKB-KW"/>
</dbReference>
<evidence type="ECO:0000256" key="3">
    <source>
        <dbReference type="ARBA" id="ARBA00022750"/>
    </source>
</evidence>
<dbReference type="InterPro" id="IPR041588">
    <property type="entry name" value="Integrase_H2C2"/>
</dbReference>
<dbReference type="InterPro" id="IPR050951">
    <property type="entry name" value="Retrovirus_Pol_polyprotein"/>
</dbReference>
<dbReference type="CDD" id="cd01647">
    <property type="entry name" value="RT_LTR"/>
    <property type="match status" value="1"/>
</dbReference>
<dbReference type="InterPro" id="IPR001584">
    <property type="entry name" value="Integrase_cat-core"/>
</dbReference>
<dbReference type="OrthoDB" id="2013610at2759"/>
<dbReference type="Gene3D" id="3.10.10.10">
    <property type="entry name" value="HIV Type 1 Reverse Transcriptase, subunit A, domain 1"/>
    <property type="match status" value="1"/>
</dbReference>
<keyword evidence="10" id="KW-0233">DNA recombination</keyword>
<dbReference type="Gene3D" id="3.30.420.10">
    <property type="entry name" value="Ribonuclease H-like superfamily/Ribonuclease H"/>
    <property type="match status" value="1"/>
</dbReference>
<sequence length="953" mass="107998">MQWLASLGEMKVNWGLQWMRFRVQGTEVTLQGDPTLCCSEFSLKAWLKAVEHDELGVIVEYNGLQSVSPHDQSSVISPLLQQVLEKHPTVFSDPEGSKPVSVCPFRYPHAQKAEIERQVSSMLATGIIEESGSPFSRPVLLVKKKDGSWRFCVDYRALNKVTIPHSFPIPMIDQLLDELHGATVFSKLDLKSGYHQILVKATDVPNTAFMTHDGHKDLQDHQSHLETVLSVLQDHKLYANQKKCQFGCSEIEYLGHIISGEGVAADPQKIQAMVSWPEPKNIKALRGFLGLTGYYRKFVRGYGDIAKPLTSLLKKDQFQWSEAASVAFQQLKHAMITVPVLALADFSQLFVVESDASGIGLGAVLMQNQRPIAYYSQALTDRKKLKSVYERELMAIVFAIQRWRHYLLGMKFLVKTDQKSLKFLLEQHEVNAEYQQWLTKILGFNFDIMYKPGLENKVADALSRKELLPQLFALSIPAAIQLDMIQEAVERDADLKKIKEEVLLNVGLHPEFSVVQGRLLKQGKLVIPKTSPLVGVLLQEFHSSKMGGHGGILKTQKRLGALFYWAGMMANIKEFVAACLVCQTHKYSTLTPAGLLQPLPIPTQVWEDISMNFIEGLPKSDGFEVVVVDRLSKYAHFLKLKHPYEARIVALLFVQEVVRLHGFPKTIISDRDATFTGRFWGELFKLAGTSLNFSTAYHPQTDGQTEVANRGLETILRCFSSEKPSSWVTYLPWAELCYNTSFHFTIQMSPFQALYGREPPTLLRYEDGSTKNAKLEGQLKERDAMIQLLRQNILRAQQLMKQRADGHRREVELQVGDMVFLKLKPYRQLSLAKRVNEKLVARFYSPYEVEARVGVVAYKLKLPPGSKIHHTFHISQLKPAVGNSFIPTALPEQLTKDNVMEAVPEAYMGFCVNSQSGQEEVLIKWKGWPECDSTWEWKGVIQTQFPDFDLEDK</sequence>
<keyword evidence="5" id="KW-0460">Magnesium</keyword>
<dbReference type="GO" id="GO:0006508">
    <property type="term" value="P:proteolysis"/>
    <property type="evidence" value="ECO:0007669"/>
    <property type="project" value="UniProtKB-KW"/>
</dbReference>
<evidence type="ECO:0000259" key="12">
    <source>
        <dbReference type="PROSITE" id="PS50013"/>
    </source>
</evidence>
<keyword evidence="8" id="KW-0808">Transferase</keyword>
<keyword evidence="7" id="KW-0695">RNA-directed DNA polymerase</keyword>
<dbReference type="InterPro" id="IPR016197">
    <property type="entry name" value="Chromo-like_dom_sf"/>
</dbReference>
<evidence type="ECO:0000256" key="8">
    <source>
        <dbReference type="ARBA" id="ARBA00022932"/>
    </source>
</evidence>
<dbReference type="GO" id="GO:0003964">
    <property type="term" value="F:RNA-directed DNA polymerase activity"/>
    <property type="evidence" value="ECO:0007669"/>
    <property type="project" value="UniProtKB-KW"/>
</dbReference>
<feature type="non-terminal residue" evidence="14">
    <location>
        <position position="953"/>
    </location>
</feature>
<dbReference type="GO" id="GO:0006310">
    <property type="term" value="P:DNA recombination"/>
    <property type="evidence" value="ECO:0007669"/>
    <property type="project" value="UniProtKB-KW"/>
</dbReference>
<dbReference type="GO" id="GO:0003887">
    <property type="term" value="F:DNA-directed DNA polymerase activity"/>
    <property type="evidence" value="ECO:0007669"/>
    <property type="project" value="UniProtKB-KW"/>
</dbReference>
<feature type="domain" description="Integrase catalytic" evidence="13">
    <location>
        <begin position="596"/>
        <end position="758"/>
    </location>
</feature>
<dbReference type="GO" id="GO:0003677">
    <property type="term" value="F:DNA binding"/>
    <property type="evidence" value="ECO:0007669"/>
    <property type="project" value="UniProtKB-KW"/>
</dbReference>
<dbReference type="Pfam" id="PF00078">
    <property type="entry name" value="RVT_1"/>
    <property type="match status" value="1"/>
</dbReference>
<dbReference type="PANTHER" id="PTHR37984">
    <property type="entry name" value="PROTEIN CBG26694"/>
    <property type="match status" value="1"/>
</dbReference>
<reference evidence="15" key="1">
    <citation type="journal article" date="2015" name="Nat. Plants">
        <title>Genome expansion of Arabis alpina linked with retrotransposition and reduced symmetric DNA methylation.</title>
        <authorList>
            <person name="Willing E.M."/>
            <person name="Rawat V."/>
            <person name="Mandakova T."/>
            <person name="Maumus F."/>
            <person name="James G.V."/>
            <person name="Nordstroem K.J."/>
            <person name="Becker C."/>
            <person name="Warthmann N."/>
            <person name="Chica C."/>
            <person name="Szarzynska B."/>
            <person name="Zytnicki M."/>
            <person name="Albani M.C."/>
            <person name="Kiefer C."/>
            <person name="Bergonzi S."/>
            <person name="Castaings L."/>
            <person name="Mateos J.L."/>
            <person name="Berns M.C."/>
            <person name="Bujdoso N."/>
            <person name="Piofczyk T."/>
            <person name="de Lorenzo L."/>
            <person name="Barrero-Sicilia C."/>
            <person name="Mateos I."/>
            <person name="Piednoel M."/>
            <person name="Hagmann J."/>
            <person name="Chen-Min-Tao R."/>
            <person name="Iglesias-Fernandez R."/>
            <person name="Schuster S.C."/>
            <person name="Alonso-Blanco C."/>
            <person name="Roudier F."/>
            <person name="Carbonero P."/>
            <person name="Paz-Ares J."/>
            <person name="Davis S.J."/>
            <person name="Pecinka A."/>
            <person name="Quesneville H."/>
            <person name="Colot V."/>
            <person name="Lysak M.A."/>
            <person name="Weigel D."/>
            <person name="Coupland G."/>
            <person name="Schneeberger K."/>
        </authorList>
    </citation>
    <scope>NUCLEOTIDE SEQUENCE [LARGE SCALE GENOMIC DNA]</scope>
    <source>
        <strain evidence="15">cv. Pajares</strain>
    </source>
</reference>
<evidence type="ECO:0000256" key="2">
    <source>
        <dbReference type="ARBA" id="ARBA00022723"/>
    </source>
</evidence>
<dbReference type="Pfam" id="PF24626">
    <property type="entry name" value="SH3_Tf2-1"/>
    <property type="match status" value="1"/>
</dbReference>
<dbReference type="Proteomes" id="UP000029120">
    <property type="component" value="Unassembled WGS sequence"/>
</dbReference>
<dbReference type="InterPro" id="IPR043502">
    <property type="entry name" value="DNA/RNA_pol_sf"/>
</dbReference>
<protein>
    <recommendedName>
        <fullName evidence="16">Integrase catalytic domain-containing protein</fullName>
    </recommendedName>
</protein>
<keyword evidence="4" id="KW-0378">Hydrolase</keyword>
<dbReference type="Gramene" id="KFK22215">
    <property type="protein sequence ID" value="KFK22215"/>
    <property type="gene ID" value="AALP_AAs67613U000200"/>
</dbReference>
<dbReference type="FunFam" id="3.10.20.370:FF:000001">
    <property type="entry name" value="Retrovirus-related Pol polyprotein from transposon 17.6-like protein"/>
    <property type="match status" value="1"/>
</dbReference>
<dbReference type="GO" id="GO:0004190">
    <property type="term" value="F:aspartic-type endopeptidase activity"/>
    <property type="evidence" value="ECO:0007669"/>
    <property type="project" value="UniProtKB-KW"/>
</dbReference>
<dbReference type="Gene3D" id="2.40.50.40">
    <property type="match status" value="1"/>
</dbReference>
<dbReference type="InterPro" id="IPR056924">
    <property type="entry name" value="SH3_Tf2-1"/>
</dbReference>
<proteinExistence type="predicted"/>
<dbReference type="PANTHER" id="PTHR37984:SF5">
    <property type="entry name" value="PROTEIN NYNRIN-LIKE"/>
    <property type="match status" value="1"/>
</dbReference>
<feature type="domain" description="Chromo" evidence="12">
    <location>
        <begin position="902"/>
        <end position="936"/>
    </location>
</feature>
<evidence type="ECO:0000259" key="13">
    <source>
        <dbReference type="PROSITE" id="PS50994"/>
    </source>
</evidence>
<evidence type="ECO:0000313" key="14">
    <source>
        <dbReference type="EMBL" id="KFK22215.1"/>
    </source>
</evidence>
<evidence type="ECO:0000256" key="10">
    <source>
        <dbReference type="ARBA" id="ARBA00023172"/>
    </source>
</evidence>
<dbReference type="SUPFAM" id="SSF56672">
    <property type="entry name" value="DNA/RNA polymerases"/>
    <property type="match status" value="1"/>
</dbReference>
<dbReference type="InterPro" id="IPR000953">
    <property type="entry name" value="Chromo/chromo_shadow_dom"/>
</dbReference>
<keyword evidence="1" id="KW-0645">Protease</keyword>
<dbReference type="InterPro" id="IPR036397">
    <property type="entry name" value="RNaseH_sf"/>
</dbReference>
<dbReference type="SUPFAM" id="SSF53098">
    <property type="entry name" value="Ribonuclease H-like"/>
    <property type="match status" value="1"/>
</dbReference>
<evidence type="ECO:0000256" key="5">
    <source>
        <dbReference type="ARBA" id="ARBA00022842"/>
    </source>
</evidence>
<accession>A0A087FX63</accession>
<keyword evidence="8" id="KW-0548">Nucleotidyltransferase</keyword>
<keyword evidence="2" id="KW-0479">Metal-binding</keyword>
<keyword evidence="6" id="KW-0229">DNA integration</keyword>
<organism evidence="14 15">
    <name type="scientific">Arabis alpina</name>
    <name type="common">Alpine rock-cress</name>
    <dbReference type="NCBI Taxonomy" id="50452"/>
    <lineage>
        <taxon>Eukaryota</taxon>
        <taxon>Viridiplantae</taxon>
        <taxon>Streptophyta</taxon>
        <taxon>Embryophyta</taxon>
        <taxon>Tracheophyta</taxon>
        <taxon>Spermatophyta</taxon>
        <taxon>Magnoliopsida</taxon>
        <taxon>eudicotyledons</taxon>
        <taxon>Gunneridae</taxon>
        <taxon>Pentapetalae</taxon>
        <taxon>rosids</taxon>
        <taxon>malvids</taxon>
        <taxon>Brassicales</taxon>
        <taxon>Brassicaceae</taxon>
        <taxon>Arabideae</taxon>
        <taxon>Arabis</taxon>
    </lineage>
</organism>
<dbReference type="Gene3D" id="3.30.70.270">
    <property type="match status" value="3"/>
</dbReference>
<name>A0A087FX63_ARAAL</name>
<evidence type="ECO:0000256" key="1">
    <source>
        <dbReference type="ARBA" id="ARBA00022670"/>
    </source>
</evidence>
<dbReference type="Pfam" id="PF17919">
    <property type="entry name" value="RT_RNaseH_2"/>
    <property type="match status" value="1"/>
</dbReference>
<dbReference type="CDD" id="cd09274">
    <property type="entry name" value="RNase_HI_RT_Ty3"/>
    <property type="match status" value="1"/>
</dbReference>
<dbReference type="Pfam" id="PF17921">
    <property type="entry name" value="Integrase_H2C2"/>
    <property type="match status" value="1"/>
</dbReference>
<evidence type="ECO:0008006" key="16">
    <source>
        <dbReference type="Google" id="ProtNLM"/>
    </source>
</evidence>
<dbReference type="PROSITE" id="PS50013">
    <property type="entry name" value="CHROMO_2"/>
    <property type="match status" value="1"/>
</dbReference>
<evidence type="ECO:0000256" key="6">
    <source>
        <dbReference type="ARBA" id="ARBA00022908"/>
    </source>
</evidence>
<dbReference type="Gene3D" id="1.10.340.70">
    <property type="match status" value="1"/>
</dbReference>
<gene>
    <name evidence="14" type="ORF">AALP_AAs67613U000200</name>
</gene>
<dbReference type="InterPro" id="IPR041577">
    <property type="entry name" value="RT_RNaseH_2"/>
</dbReference>
<keyword evidence="15" id="KW-1185">Reference proteome</keyword>
<dbReference type="SUPFAM" id="SSF54160">
    <property type="entry name" value="Chromo domain-like"/>
    <property type="match status" value="1"/>
</dbReference>
<evidence type="ECO:0000313" key="15">
    <source>
        <dbReference type="Proteomes" id="UP000029120"/>
    </source>
</evidence>
<keyword evidence="3" id="KW-0064">Aspartyl protease</keyword>
<dbReference type="InterPro" id="IPR000477">
    <property type="entry name" value="RT_dom"/>
</dbReference>
<dbReference type="eggNOG" id="KOG0017">
    <property type="taxonomic scope" value="Eukaryota"/>
</dbReference>
<dbReference type="EMBL" id="KL991220">
    <property type="protein sequence ID" value="KFK22215.1"/>
    <property type="molecule type" value="Genomic_DNA"/>
</dbReference>
<dbReference type="InterPro" id="IPR012337">
    <property type="entry name" value="RNaseH-like_sf"/>
</dbReference>
<dbReference type="GO" id="GO:0046872">
    <property type="term" value="F:metal ion binding"/>
    <property type="evidence" value="ECO:0007669"/>
    <property type="project" value="UniProtKB-KW"/>
</dbReference>
<dbReference type="PROSITE" id="PS50994">
    <property type="entry name" value="INTEGRASE"/>
    <property type="match status" value="1"/>
</dbReference>
<keyword evidence="11" id="KW-0511">Multifunctional enzyme</keyword>
<evidence type="ECO:0000256" key="4">
    <source>
        <dbReference type="ARBA" id="ARBA00022801"/>
    </source>
</evidence>
<evidence type="ECO:0000256" key="9">
    <source>
        <dbReference type="ARBA" id="ARBA00023125"/>
    </source>
</evidence>
<evidence type="ECO:0000256" key="11">
    <source>
        <dbReference type="ARBA" id="ARBA00023268"/>
    </source>
</evidence>
<keyword evidence="8" id="KW-0239">DNA-directed DNA polymerase</keyword>
<keyword evidence="9" id="KW-0238">DNA-binding</keyword>
<dbReference type="Gene3D" id="3.10.20.370">
    <property type="match status" value="1"/>
</dbReference>
<evidence type="ECO:0000256" key="7">
    <source>
        <dbReference type="ARBA" id="ARBA00022918"/>
    </source>
</evidence>
<dbReference type="FunFam" id="3.30.70.270:FF:000020">
    <property type="entry name" value="Transposon Tf2-6 polyprotein-like Protein"/>
    <property type="match status" value="1"/>
</dbReference>
<dbReference type="AlphaFoldDB" id="A0A087FX63"/>
<dbReference type="OMA" id="GMMANIK"/>
<dbReference type="InterPro" id="IPR043128">
    <property type="entry name" value="Rev_trsase/Diguanyl_cyclase"/>
</dbReference>